<name>A0A3G2L9Y7_9FLAO</name>
<accession>A0A3G2L9Y7</accession>
<dbReference type="Proteomes" id="UP000276309">
    <property type="component" value="Chromosome"/>
</dbReference>
<dbReference type="PROSITE" id="PS50164">
    <property type="entry name" value="GIY_YIG"/>
    <property type="match status" value="1"/>
</dbReference>
<keyword evidence="3" id="KW-1185">Reference proteome</keyword>
<dbReference type="InterPro" id="IPR000305">
    <property type="entry name" value="GIY-YIG_endonuc"/>
</dbReference>
<gene>
    <name evidence="2" type="ORF">D1013_17620</name>
</gene>
<proteinExistence type="predicted"/>
<dbReference type="SUPFAM" id="SSF82771">
    <property type="entry name" value="GIY-YIG endonuclease"/>
    <property type="match status" value="1"/>
</dbReference>
<protein>
    <recommendedName>
        <fullName evidence="1">GIY-YIG domain-containing protein</fullName>
    </recommendedName>
</protein>
<sequence length="149" mass="17909">MVYTEREIEIFVNKFENELIQAEKIKFSLKRTWSSNFPNKPGIYAIFDENKLVYIGETANLKERMKEVKRTYNHSFRRKLGRFIIEGAKITNGKFEETLELKLNDYYLERIYFTYKEINFGRLEVESHLIHRHHTNGLLNSLGKRNKIN</sequence>
<reference evidence="2 3" key="1">
    <citation type="submission" date="2018-08" db="EMBL/GenBank/DDBJ databases">
        <title>The reduced genetic potential of extracellular carbohydrate catabolism in Euzebyella marina RN62, a Flavobacteriia bacterium isolated from the hadal water.</title>
        <authorList>
            <person name="Xue C."/>
        </authorList>
    </citation>
    <scope>NUCLEOTIDE SEQUENCE [LARGE SCALE GENOMIC DNA]</scope>
    <source>
        <strain evidence="2 3">RN62</strain>
    </source>
</reference>
<dbReference type="Pfam" id="PF01541">
    <property type="entry name" value="GIY-YIG"/>
    <property type="match status" value="1"/>
</dbReference>
<dbReference type="OrthoDB" id="1432299at2"/>
<dbReference type="RefSeq" id="WP_121850073.1">
    <property type="nucleotide sequence ID" value="NZ_CP032050.1"/>
</dbReference>
<feature type="domain" description="GIY-YIG" evidence="1">
    <location>
        <begin position="39"/>
        <end position="118"/>
    </location>
</feature>
<evidence type="ECO:0000259" key="1">
    <source>
        <dbReference type="PROSITE" id="PS50164"/>
    </source>
</evidence>
<evidence type="ECO:0000313" key="2">
    <source>
        <dbReference type="EMBL" id="AYN69066.1"/>
    </source>
</evidence>
<dbReference type="Gene3D" id="3.40.1440.10">
    <property type="entry name" value="GIY-YIG endonuclease"/>
    <property type="match status" value="1"/>
</dbReference>
<organism evidence="2 3">
    <name type="scientific">Euzebyella marina</name>
    <dbReference type="NCBI Taxonomy" id="1761453"/>
    <lineage>
        <taxon>Bacteria</taxon>
        <taxon>Pseudomonadati</taxon>
        <taxon>Bacteroidota</taxon>
        <taxon>Flavobacteriia</taxon>
        <taxon>Flavobacteriales</taxon>
        <taxon>Flavobacteriaceae</taxon>
        <taxon>Euzebyella</taxon>
    </lineage>
</organism>
<dbReference type="KEGG" id="emar:D1013_17620"/>
<evidence type="ECO:0000313" key="3">
    <source>
        <dbReference type="Proteomes" id="UP000276309"/>
    </source>
</evidence>
<dbReference type="InterPro" id="IPR035901">
    <property type="entry name" value="GIY-YIG_endonuc_sf"/>
</dbReference>
<dbReference type="AlphaFoldDB" id="A0A3G2L9Y7"/>
<dbReference type="EMBL" id="CP032050">
    <property type="protein sequence ID" value="AYN69066.1"/>
    <property type="molecule type" value="Genomic_DNA"/>
</dbReference>